<feature type="transmembrane region" description="Helical" evidence="5">
    <location>
        <begin position="31"/>
        <end position="49"/>
    </location>
</feature>
<reference evidence="6 7" key="1">
    <citation type="journal article" date="2024" name="BMC Genomics">
        <title>Genome assembly of redclaw crayfish (Cherax quadricarinatus) provides insights into its immune adaptation and hypoxia tolerance.</title>
        <authorList>
            <person name="Liu Z."/>
            <person name="Zheng J."/>
            <person name="Li H."/>
            <person name="Fang K."/>
            <person name="Wang S."/>
            <person name="He J."/>
            <person name="Zhou D."/>
            <person name="Weng S."/>
            <person name="Chi M."/>
            <person name="Gu Z."/>
            <person name="He J."/>
            <person name="Li F."/>
            <person name="Wang M."/>
        </authorList>
    </citation>
    <scope>NUCLEOTIDE SEQUENCE [LARGE SCALE GENOMIC DNA]</scope>
    <source>
        <strain evidence="6">ZL_2023a</strain>
    </source>
</reference>
<comment type="subcellular location">
    <subcellularLocation>
        <location evidence="1">Membrane</location>
        <topology evidence="1">Multi-pass membrane protein</topology>
    </subcellularLocation>
</comment>
<dbReference type="Gene3D" id="1.20.1740.10">
    <property type="entry name" value="Amino acid/polyamine transporter I"/>
    <property type="match status" value="1"/>
</dbReference>
<protein>
    <submittedName>
        <fullName evidence="6">Uncharacterized protein</fullName>
    </submittedName>
</protein>
<feature type="transmembrane region" description="Helical" evidence="5">
    <location>
        <begin position="257"/>
        <end position="278"/>
    </location>
</feature>
<feature type="transmembrane region" description="Helical" evidence="5">
    <location>
        <begin position="192"/>
        <end position="216"/>
    </location>
</feature>
<keyword evidence="2 5" id="KW-0812">Transmembrane</keyword>
<dbReference type="Proteomes" id="UP001445076">
    <property type="component" value="Unassembled WGS sequence"/>
</dbReference>
<dbReference type="InterPro" id="IPR002293">
    <property type="entry name" value="AA/rel_permease1"/>
</dbReference>
<dbReference type="PANTHER" id="PTHR11785:SF528">
    <property type="entry name" value="AMINO ACID TRANSPORTER PROTEIN JHI-21"/>
    <property type="match status" value="1"/>
</dbReference>
<proteinExistence type="predicted"/>
<keyword evidence="4 5" id="KW-0472">Membrane</keyword>
<dbReference type="GO" id="GO:0016020">
    <property type="term" value="C:membrane"/>
    <property type="evidence" value="ECO:0007669"/>
    <property type="project" value="UniProtKB-SubCell"/>
</dbReference>
<feature type="transmembrane region" description="Helical" evidence="5">
    <location>
        <begin position="103"/>
        <end position="124"/>
    </location>
</feature>
<evidence type="ECO:0000313" key="6">
    <source>
        <dbReference type="EMBL" id="KAK8734802.1"/>
    </source>
</evidence>
<evidence type="ECO:0000256" key="2">
    <source>
        <dbReference type="ARBA" id="ARBA00022692"/>
    </source>
</evidence>
<feature type="transmembrane region" description="Helical" evidence="5">
    <location>
        <begin position="222"/>
        <end position="245"/>
    </location>
</feature>
<dbReference type="GO" id="GO:0015179">
    <property type="term" value="F:L-amino acid transmembrane transporter activity"/>
    <property type="evidence" value="ECO:0007669"/>
    <property type="project" value="TreeGrafter"/>
</dbReference>
<feature type="transmembrane region" description="Helical" evidence="5">
    <location>
        <begin position="284"/>
        <end position="302"/>
    </location>
</feature>
<comment type="caution">
    <text evidence="6">The sequence shown here is derived from an EMBL/GenBank/DDBJ whole genome shotgun (WGS) entry which is preliminary data.</text>
</comment>
<organism evidence="6 7">
    <name type="scientific">Cherax quadricarinatus</name>
    <name type="common">Australian red claw crayfish</name>
    <dbReference type="NCBI Taxonomy" id="27406"/>
    <lineage>
        <taxon>Eukaryota</taxon>
        <taxon>Metazoa</taxon>
        <taxon>Ecdysozoa</taxon>
        <taxon>Arthropoda</taxon>
        <taxon>Crustacea</taxon>
        <taxon>Multicrustacea</taxon>
        <taxon>Malacostraca</taxon>
        <taxon>Eumalacostraca</taxon>
        <taxon>Eucarida</taxon>
        <taxon>Decapoda</taxon>
        <taxon>Pleocyemata</taxon>
        <taxon>Astacidea</taxon>
        <taxon>Parastacoidea</taxon>
        <taxon>Parastacidae</taxon>
        <taxon>Cherax</taxon>
    </lineage>
</organism>
<name>A0AAW0X5H7_CHEQU</name>
<sequence>MVGILFIVTLAWVNSRKVKWATRVQNTLALTKVLALIMIIVIGINYLAWGRTHNYRHIMVGTNWDPASIATAFYQSLYAYSGWGNVGLILEEIKDPTRNVPKAIAISFTSITVIYVLTNGAYLAVLTPSQMLSSAAVAVLFGNLTMGVMAWMIPFFVACSTAGSSNGVIFADARLLFASSRRGHIPRVFSQLHVHNCIPIPALIFIASITMMMFVTSDVVVLINYLSFSGSLVELGSMIAFFWFRIKQPDRHRPMKVWIGLPIIYFMVSVFLTVLPVVRQPLEVLVAVIVIITGLPVYYFTIHRQKKPQKLLQVMDKVEYLCQLVFLTVPEDKTV</sequence>
<dbReference type="InterPro" id="IPR050598">
    <property type="entry name" value="AminoAcid_Transporter"/>
</dbReference>
<keyword evidence="3 5" id="KW-1133">Transmembrane helix</keyword>
<evidence type="ECO:0000256" key="1">
    <source>
        <dbReference type="ARBA" id="ARBA00004141"/>
    </source>
</evidence>
<evidence type="ECO:0000256" key="4">
    <source>
        <dbReference type="ARBA" id="ARBA00023136"/>
    </source>
</evidence>
<dbReference type="EMBL" id="JARKIK010000049">
    <property type="protein sequence ID" value="KAK8734802.1"/>
    <property type="molecule type" value="Genomic_DNA"/>
</dbReference>
<feature type="transmembrane region" description="Helical" evidence="5">
    <location>
        <begin position="144"/>
        <end position="171"/>
    </location>
</feature>
<dbReference type="Pfam" id="PF13520">
    <property type="entry name" value="AA_permease_2"/>
    <property type="match status" value="1"/>
</dbReference>
<evidence type="ECO:0000256" key="3">
    <source>
        <dbReference type="ARBA" id="ARBA00022989"/>
    </source>
</evidence>
<dbReference type="AlphaFoldDB" id="A0AAW0X5H7"/>
<gene>
    <name evidence="6" type="ORF">OTU49_005658</name>
</gene>
<keyword evidence="7" id="KW-1185">Reference proteome</keyword>
<dbReference type="PIRSF" id="PIRSF006060">
    <property type="entry name" value="AA_transporter"/>
    <property type="match status" value="1"/>
</dbReference>
<evidence type="ECO:0000313" key="7">
    <source>
        <dbReference type="Proteomes" id="UP001445076"/>
    </source>
</evidence>
<evidence type="ECO:0000256" key="5">
    <source>
        <dbReference type="SAM" id="Phobius"/>
    </source>
</evidence>
<dbReference type="PANTHER" id="PTHR11785">
    <property type="entry name" value="AMINO ACID TRANSPORTER"/>
    <property type="match status" value="1"/>
</dbReference>
<accession>A0AAW0X5H7</accession>